<reference evidence="1 2" key="1">
    <citation type="journal article" date="2022" name="Allergy">
        <title>Genome assembly and annotation of Periplaneta americana reveal a comprehensive cockroach allergen profile.</title>
        <authorList>
            <person name="Wang L."/>
            <person name="Xiong Q."/>
            <person name="Saelim N."/>
            <person name="Wang L."/>
            <person name="Nong W."/>
            <person name="Wan A.T."/>
            <person name="Shi M."/>
            <person name="Liu X."/>
            <person name="Cao Q."/>
            <person name="Hui J.H.L."/>
            <person name="Sookrung N."/>
            <person name="Leung T.F."/>
            <person name="Tungtrongchitr A."/>
            <person name="Tsui S.K.W."/>
        </authorList>
    </citation>
    <scope>NUCLEOTIDE SEQUENCE [LARGE SCALE GENOMIC DNA]</scope>
    <source>
        <strain evidence="1">PWHHKU_190912</strain>
    </source>
</reference>
<keyword evidence="2" id="KW-1185">Reference proteome</keyword>
<evidence type="ECO:0000313" key="1">
    <source>
        <dbReference type="EMBL" id="KAJ4432220.1"/>
    </source>
</evidence>
<dbReference type="Proteomes" id="UP001148838">
    <property type="component" value="Unassembled WGS sequence"/>
</dbReference>
<proteinExistence type="predicted"/>
<organism evidence="1 2">
    <name type="scientific">Periplaneta americana</name>
    <name type="common">American cockroach</name>
    <name type="synonym">Blatta americana</name>
    <dbReference type="NCBI Taxonomy" id="6978"/>
    <lineage>
        <taxon>Eukaryota</taxon>
        <taxon>Metazoa</taxon>
        <taxon>Ecdysozoa</taxon>
        <taxon>Arthropoda</taxon>
        <taxon>Hexapoda</taxon>
        <taxon>Insecta</taxon>
        <taxon>Pterygota</taxon>
        <taxon>Neoptera</taxon>
        <taxon>Polyneoptera</taxon>
        <taxon>Dictyoptera</taxon>
        <taxon>Blattodea</taxon>
        <taxon>Blattoidea</taxon>
        <taxon>Blattidae</taxon>
        <taxon>Blattinae</taxon>
        <taxon>Periplaneta</taxon>
    </lineage>
</organism>
<name>A0ABQ8SDV5_PERAM</name>
<gene>
    <name evidence="1" type="ORF">ANN_20836</name>
</gene>
<sequence>MRFTYFRRFKGRSEGNHLSDEDVKNVKLGSQHAGRTNGCIRSAMLDSITIYMEFTSREKGGSEKAAAEVGQEVISASPVCRNFAEVLSASKSTDMSLSYMGPGCPNFTNSPTRSTQQEDNLYKGEADRKIKTLRQMITNGSEDMIRTQLIINSRRTISELVTEFFLGKFQTQSREIYDIKVNDICSSEKNQYFRVCAHLTIHEIAQGYVFINSRLTRIIHVLNTNGQRGGPTLSRLIRAETSRRHECRGRSGTRSRKKVTQFYAIRGFAATNHCAVKIYQLLFSQLSEDSLNLTSDTNKASLMRQLGQEII</sequence>
<comment type="caution">
    <text evidence="1">The sequence shown here is derived from an EMBL/GenBank/DDBJ whole genome shotgun (WGS) entry which is preliminary data.</text>
</comment>
<accession>A0ABQ8SDV5</accession>
<protein>
    <submittedName>
        <fullName evidence="1">Uncharacterized protein</fullName>
    </submittedName>
</protein>
<dbReference type="EMBL" id="JAJSOF020000029">
    <property type="protein sequence ID" value="KAJ4432220.1"/>
    <property type="molecule type" value="Genomic_DNA"/>
</dbReference>
<evidence type="ECO:0000313" key="2">
    <source>
        <dbReference type="Proteomes" id="UP001148838"/>
    </source>
</evidence>